<organism evidence="2 3">
    <name type="scientific">Paraphaeosphaeria minitans</name>
    <dbReference type="NCBI Taxonomy" id="565426"/>
    <lineage>
        <taxon>Eukaryota</taxon>
        <taxon>Fungi</taxon>
        <taxon>Dikarya</taxon>
        <taxon>Ascomycota</taxon>
        <taxon>Pezizomycotina</taxon>
        <taxon>Dothideomycetes</taxon>
        <taxon>Pleosporomycetidae</taxon>
        <taxon>Pleosporales</taxon>
        <taxon>Massarineae</taxon>
        <taxon>Didymosphaeriaceae</taxon>
        <taxon>Paraphaeosphaeria</taxon>
    </lineage>
</organism>
<dbReference type="Proteomes" id="UP000756921">
    <property type="component" value="Unassembled WGS sequence"/>
</dbReference>
<name>A0A9P6KQG9_9PLEO</name>
<evidence type="ECO:0000256" key="1">
    <source>
        <dbReference type="SAM" id="Phobius"/>
    </source>
</evidence>
<keyword evidence="3" id="KW-1185">Reference proteome</keyword>
<evidence type="ECO:0000313" key="2">
    <source>
        <dbReference type="EMBL" id="KAF9734544.1"/>
    </source>
</evidence>
<feature type="transmembrane region" description="Helical" evidence="1">
    <location>
        <begin position="12"/>
        <end position="30"/>
    </location>
</feature>
<comment type="caution">
    <text evidence="2">The sequence shown here is derived from an EMBL/GenBank/DDBJ whole genome shotgun (WGS) entry which is preliminary data.</text>
</comment>
<reference evidence="2" key="1">
    <citation type="journal article" date="2020" name="Mol. Plant Microbe Interact.">
        <title>Genome Sequence of the Biocontrol Agent Coniothyrium minitans strain Conio (IMI 134523).</title>
        <authorList>
            <person name="Patel D."/>
            <person name="Shittu T.A."/>
            <person name="Baroncelli R."/>
            <person name="Muthumeenakshi S."/>
            <person name="Osborne T.H."/>
            <person name="Janganan T.K."/>
            <person name="Sreenivasaprasad S."/>
        </authorList>
    </citation>
    <scope>NUCLEOTIDE SEQUENCE</scope>
    <source>
        <strain evidence="2">Conio</strain>
    </source>
</reference>
<evidence type="ECO:0000313" key="3">
    <source>
        <dbReference type="Proteomes" id="UP000756921"/>
    </source>
</evidence>
<protein>
    <submittedName>
        <fullName evidence="2">Uncharacterized protein</fullName>
    </submittedName>
</protein>
<proteinExistence type="predicted"/>
<keyword evidence="1" id="KW-0472">Membrane</keyword>
<accession>A0A9P6KQG9</accession>
<dbReference type="AlphaFoldDB" id="A0A9P6KQG9"/>
<keyword evidence="1" id="KW-1133">Transmembrane helix</keyword>
<gene>
    <name evidence="2" type="ORF">PMIN01_07447</name>
</gene>
<dbReference type="EMBL" id="WJXW01000007">
    <property type="protein sequence ID" value="KAF9734544.1"/>
    <property type="molecule type" value="Genomic_DNA"/>
</dbReference>
<sequence>MPTIPDPNIINILGSILFVLIAIFILALLFGTGRTIRPEAGVASAKSGTGAEYL</sequence>
<keyword evidence="1" id="KW-0812">Transmembrane</keyword>